<dbReference type="InterPro" id="IPR053077">
    <property type="entry name" value="MARVEL_domain_protein_3"/>
</dbReference>
<dbReference type="PANTHER" id="PTHR34609">
    <property type="entry name" value="GEO08273P1-RELATED"/>
    <property type="match status" value="1"/>
</dbReference>
<organism evidence="2 3">
    <name type="scientific">Bactrocera dorsalis</name>
    <name type="common">Oriental fruit fly</name>
    <name type="synonym">Dacus dorsalis</name>
    <dbReference type="NCBI Taxonomy" id="27457"/>
    <lineage>
        <taxon>Eukaryota</taxon>
        <taxon>Metazoa</taxon>
        <taxon>Ecdysozoa</taxon>
        <taxon>Arthropoda</taxon>
        <taxon>Hexapoda</taxon>
        <taxon>Insecta</taxon>
        <taxon>Pterygota</taxon>
        <taxon>Neoptera</taxon>
        <taxon>Endopterygota</taxon>
        <taxon>Diptera</taxon>
        <taxon>Brachycera</taxon>
        <taxon>Muscomorpha</taxon>
        <taxon>Tephritoidea</taxon>
        <taxon>Tephritidae</taxon>
        <taxon>Bactrocera</taxon>
        <taxon>Bactrocera</taxon>
    </lineage>
</organism>
<dbReference type="Proteomes" id="UP001652620">
    <property type="component" value="Chromosome 3"/>
</dbReference>
<evidence type="ECO:0000313" key="3">
    <source>
        <dbReference type="RefSeq" id="XP_049309846.1"/>
    </source>
</evidence>
<evidence type="ECO:0000256" key="1">
    <source>
        <dbReference type="SAM" id="Phobius"/>
    </source>
</evidence>
<evidence type="ECO:0000313" key="2">
    <source>
        <dbReference type="Proteomes" id="UP001652620"/>
    </source>
</evidence>
<reference evidence="3" key="1">
    <citation type="submission" date="2025-08" db="UniProtKB">
        <authorList>
            <consortium name="RefSeq"/>
        </authorList>
    </citation>
    <scope>IDENTIFICATION</scope>
    <source>
        <tissue evidence="3">Adult</tissue>
    </source>
</reference>
<keyword evidence="1" id="KW-0472">Membrane</keyword>
<feature type="transmembrane region" description="Helical" evidence="1">
    <location>
        <begin position="59"/>
        <end position="84"/>
    </location>
</feature>
<sequence>MLTQFCCLRLETTAKIIGWLGSFVTIVVIIICAELLRNARALVGTLTRRGYHFDDPEGAGTVLIIILAVGIVVLFINAFANAGLVFGTIKKHHKLILPWLIITAIGTVLSLVALIIYGFYSTIFGVVFITYLWIVMYSLYSKIKTENEQRSFKRGARSIARQIA</sequence>
<feature type="transmembrane region" description="Helical" evidence="1">
    <location>
        <begin position="123"/>
        <end position="140"/>
    </location>
</feature>
<feature type="transmembrane region" description="Helical" evidence="1">
    <location>
        <begin position="16"/>
        <end position="39"/>
    </location>
</feature>
<dbReference type="GeneID" id="125775290"/>
<feature type="transmembrane region" description="Helical" evidence="1">
    <location>
        <begin position="96"/>
        <end position="117"/>
    </location>
</feature>
<accession>A0ABM3JKT5</accession>
<keyword evidence="1" id="KW-1133">Transmembrane helix</keyword>
<protein>
    <submittedName>
        <fullName evidence="3">Uncharacterized protein LOC125775290</fullName>
    </submittedName>
</protein>
<dbReference type="RefSeq" id="XP_049309846.1">
    <property type="nucleotide sequence ID" value="XM_049453889.1"/>
</dbReference>
<gene>
    <name evidence="3" type="primary">LOC125775290</name>
</gene>
<keyword evidence="1" id="KW-0812">Transmembrane</keyword>
<proteinExistence type="predicted"/>
<dbReference type="PANTHER" id="PTHR34609:SF17">
    <property type="entry name" value="GEO08273P1-RELATED"/>
    <property type="match status" value="1"/>
</dbReference>
<name>A0ABM3JKT5_BACDO</name>
<keyword evidence="2" id="KW-1185">Reference proteome</keyword>